<accession>A0A1T4Z5E7</accession>
<dbReference type="AlphaFoldDB" id="A0A1T4Z5E7"/>
<evidence type="ECO:0000256" key="1">
    <source>
        <dbReference type="ARBA" id="ARBA00008987"/>
    </source>
</evidence>
<name>A0A1T4Z5E7_9ACTN</name>
<organism evidence="5 6">
    <name type="scientific">Aeromicrobium choanae</name>
    <dbReference type="NCBI Taxonomy" id="1736691"/>
    <lineage>
        <taxon>Bacteria</taxon>
        <taxon>Bacillati</taxon>
        <taxon>Actinomycetota</taxon>
        <taxon>Actinomycetes</taxon>
        <taxon>Propionibacteriales</taxon>
        <taxon>Nocardioidaceae</taxon>
        <taxon>Aeromicrobium</taxon>
    </lineage>
</organism>
<dbReference type="SUPFAM" id="SSF52833">
    <property type="entry name" value="Thioredoxin-like"/>
    <property type="match status" value="1"/>
</dbReference>
<evidence type="ECO:0000256" key="2">
    <source>
        <dbReference type="ARBA" id="ARBA00023284"/>
    </source>
</evidence>
<dbReference type="Gene3D" id="1.25.40.10">
    <property type="entry name" value="Tetratricopeptide repeat domain"/>
    <property type="match status" value="1"/>
</dbReference>
<dbReference type="Gene3D" id="3.40.30.10">
    <property type="entry name" value="Glutaredoxin"/>
    <property type="match status" value="1"/>
</dbReference>
<dbReference type="OrthoDB" id="5181746at2"/>
<dbReference type="InterPro" id="IPR013766">
    <property type="entry name" value="Thioredoxin_domain"/>
</dbReference>
<sequence>MSFSQPGAFDLSSLATPRPTPPSGGGAPAPEGAVYVIDVTEADFQQVVDSSMQHLVVLSVWSTRSPQSVEFNEVLARATSAYGGALQLAKVDADTNPGIAQALQVQAVPFVVGLVQGRPVPLFQGTVDDAEVKRFFDELVRLAQQNGLNGRAQPSGGAPVDAPEEPEEDPRFAAADEAYSRGDFDAAIAEYEALLAQAPGDTEVAERLAATRLYARVAGADLQQARQAAADAPNDVDAQLLVADLDVTGGHVEDAFLRLIELIKRTGEDDRDRVREHLLELFTVVGLSDQRVALARRSLAAALF</sequence>
<dbReference type="GO" id="GO:0015035">
    <property type="term" value="F:protein-disulfide reductase activity"/>
    <property type="evidence" value="ECO:0007669"/>
    <property type="project" value="TreeGrafter"/>
</dbReference>
<comment type="similarity">
    <text evidence="1">Belongs to the thioredoxin family.</text>
</comment>
<dbReference type="GO" id="GO:0006950">
    <property type="term" value="P:response to stress"/>
    <property type="evidence" value="ECO:0007669"/>
    <property type="project" value="UniProtKB-ARBA"/>
</dbReference>
<gene>
    <name evidence="5" type="ORF">SAMN06295964_2595</name>
</gene>
<dbReference type="InterPro" id="IPR011990">
    <property type="entry name" value="TPR-like_helical_dom_sf"/>
</dbReference>
<feature type="region of interest" description="Disordered" evidence="3">
    <location>
        <begin position="1"/>
        <end position="29"/>
    </location>
</feature>
<dbReference type="Proteomes" id="UP000191040">
    <property type="component" value="Chromosome I"/>
</dbReference>
<dbReference type="EMBL" id="LT796768">
    <property type="protein sequence ID" value="SKB09282.1"/>
    <property type="molecule type" value="Genomic_DNA"/>
</dbReference>
<dbReference type="Pfam" id="PF14561">
    <property type="entry name" value="TPR_20"/>
    <property type="match status" value="1"/>
</dbReference>
<dbReference type="RefSeq" id="WP_078700544.1">
    <property type="nucleotide sequence ID" value="NZ_LT796768.1"/>
</dbReference>
<dbReference type="PANTHER" id="PTHR45663:SF11">
    <property type="entry name" value="GEO12009P1"/>
    <property type="match status" value="1"/>
</dbReference>
<keyword evidence="2" id="KW-0676">Redox-active center</keyword>
<keyword evidence="6" id="KW-1185">Reference proteome</keyword>
<evidence type="ECO:0000313" key="5">
    <source>
        <dbReference type="EMBL" id="SKB09282.1"/>
    </source>
</evidence>
<dbReference type="Pfam" id="PF00085">
    <property type="entry name" value="Thioredoxin"/>
    <property type="match status" value="1"/>
</dbReference>
<evidence type="ECO:0000256" key="3">
    <source>
        <dbReference type="SAM" id="MobiDB-lite"/>
    </source>
</evidence>
<dbReference type="STRING" id="1736691.SAMN06295964_2595"/>
<protein>
    <submittedName>
        <fullName evidence="5">Putative thioredoxin</fullName>
    </submittedName>
</protein>
<dbReference type="GO" id="GO:0005737">
    <property type="term" value="C:cytoplasm"/>
    <property type="evidence" value="ECO:0007669"/>
    <property type="project" value="TreeGrafter"/>
</dbReference>
<reference evidence="6" key="1">
    <citation type="submission" date="2017-02" db="EMBL/GenBank/DDBJ databases">
        <authorList>
            <person name="Varghese N."/>
            <person name="Submissions S."/>
        </authorList>
    </citation>
    <scope>NUCLEOTIDE SEQUENCE [LARGE SCALE GENOMIC DNA]</scope>
    <source>
        <strain evidence="6">9H-4</strain>
    </source>
</reference>
<dbReference type="PANTHER" id="PTHR45663">
    <property type="entry name" value="GEO12009P1"/>
    <property type="match status" value="1"/>
</dbReference>
<dbReference type="CDD" id="cd02956">
    <property type="entry name" value="ybbN"/>
    <property type="match status" value="1"/>
</dbReference>
<dbReference type="SUPFAM" id="SSF48452">
    <property type="entry name" value="TPR-like"/>
    <property type="match status" value="1"/>
</dbReference>
<dbReference type="InterPro" id="IPR036249">
    <property type="entry name" value="Thioredoxin-like_sf"/>
</dbReference>
<evidence type="ECO:0000313" key="6">
    <source>
        <dbReference type="Proteomes" id="UP000191040"/>
    </source>
</evidence>
<feature type="domain" description="Thioredoxin" evidence="4">
    <location>
        <begin position="14"/>
        <end position="141"/>
    </location>
</feature>
<evidence type="ECO:0000259" key="4">
    <source>
        <dbReference type="PROSITE" id="PS51352"/>
    </source>
</evidence>
<dbReference type="PROSITE" id="PS51352">
    <property type="entry name" value="THIOREDOXIN_2"/>
    <property type="match status" value="1"/>
</dbReference>
<proteinExistence type="inferred from homology"/>
<feature type="region of interest" description="Disordered" evidence="3">
    <location>
        <begin position="147"/>
        <end position="171"/>
    </location>
</feature>